<name>A0ABV4YAF0_9CYAN</name>
<dbReference type="Pfam" id="PF02604">
    <property type="entry name" value="PhdYeFM_antitox"/>
    <property type="match status" value="1"/>
</dbReference>
<evidence type="ECO:0000313" key="3">
    <source>
        <dbReference type="EMBL" id="MFB2935673.1"/>
    </source>
</evidence>
<reference evidence="3 4" key="1">
    <citation type="submission" date="2024-09" db="EMBL/GenBank/DDBJ databases">
        <title>Floridaenema gen nov. (Aerosakkonemataceae, Aerosakkonematales ord. nov., Cyanobacteria) from benthic tropical and subtropical fresh waters, with the description of four new species.</title>
        <authorList>
            <person name="Moretto J.A."/>
            <person name="Berthold D.E."/>
            <person name="Lefler F.W."/>
            <person name="Huang I.-S."/>
            <person name="Laughinghouse H. IV."/>
        </authorList>
    </citation>
    <scope>NUCLEOTIDE SEQUENCE [LARGE SCALE GENOMIC DNA]</scope>
    <source>
        <strain evidence="3 4">BLCC-F154</strain>
    </source>
</reference>
<comment type="function">
    <text evidence="2">Antitoxin component of a type II toxin-antitoxin (TA) system.</text>
</comment>
<comment type="caution">
    <text evidence="3">The sequence shown here is derived from an EMBL/GenBank/DDBJ whole genome shotgun (WGS) entry which is preliminary data.</text>
</comment>
<keyword evidence="4" id="KW-1185">Reference proteome</keyword>
<evidence type="ECO:0000256" key="1">
    <source>
        <dbReference type="ARBA" id="ARBA00009981"/>
    </source>
</evidence>
<gene>
    <name evidence="3" type="ORF">ACE1B6_10505</name>
</gene>
<organism evidence="3 4">
    <name type="scientific">Floridaenema fluviatile BLCC-F154</name>
    <dbReference type="NCBI Taxonomy" id="3153640"/>
    <lineage>
        <taxon>Bacteria</taxon>
        <taxon>Bacillati</taxon>
        <taxon>Cyanobacteriota</taxon>
        <taxon>Cyanophyceae</taxon>
        <taxon>Oscillatoriophycideae</taxon>
        <taxon>Aerosakkonematales</taxon>
        <taxon>Aerosakkonemataceae</taxon>
        <taxon>Floridanema</taxon>
        <taxon>Floridanema fluviatile</taxon>
    </lineage>
</organism>
<evidence type="ECO:0000313" key="4">
    <source>
        <dbReference type="Proteomes" id="UP001576776"/>
    </source>
</evidence>
<evidence type="ECO:0000256" key="2">
    <source>
        <dbReference type="RuleBase" id="RU362080"/>
    </source>
</evidence>
<dbReference type="InterPro" id="IPR006442">
    <property type="entry name" value="Antitoxin_Phd/YefM"/>
</dbReference>
<dbReference type="EMBL" id="JBHFNS010000043">
    <property type="protein sequence ID" value="MFB2935673.1"/>
    <property type="molecule type" value="Genomic_DNA"/>
</dbReference>
<dbReference type="Proteomes" id="UP001576776">
    <property type="component" value="Unassembled WGS sequence"/>
</dbReference>
<dbReference type="SUPFAM" id="SSF143120">
    <property type="entry name" value="YefM-like"/>
    <property type="match status" value="1"/>
</dbReference>
<dbReference type="RefSeq" id="WP_413257177.1">
    <property type="nucleotide sequence ID" value="NZ_JBHFNS010000043.1"/>
</dbReference>
<dbReference type="InterPro" id="IPR036165">
    <property type="entry name" value="YefM-like_sf"/>
</dbReference>
<sequence length="106" mass="12129">MERVTTEQYTAENSSILRMTAAEFQDNFDEMVNRIAESEERVILTKDGKDVAAVISLEEFWFLERAIAQLEDEIDLEAIRAAKTETEENISLADLKKELGLSQKMI</sequence>
<dbReference type="Gene3D" id="3.40.1620.10">
    <property type="entry name" value="YefM-like domain"/>
    <property type="match status" value="1"/>
</dbReference>
<protein>
    <recommendedName>
        <fullName evidence="2">Antitoxin</fullName>
    </recommendedName>
</protein>
<dbReference type="NCBIfam" id="TIGR01552">
    <property type="entry name" value="phd_fam"/>
    <property type="match status" value="1"/>
</dbReference>
<accession>A0ABV4YAF0</accession>
<comment type="similarity">
    <text evidence="1 2">Belongs to the phD/YefM antitoxin family.</text>
</comment>
<proteinExistence type="inferred from homology"/>